<feature type="signal peptide" evidence="1">
    <location>
        <begin position="1"/>
        <end position="18"/>
    </location>
</feature>
<evidence type="ECO:0000313" key="3">
    <source>
        <dbReference type="Proteomes" id="UP001474120"/>
    </source>
</evidence>
<keyword evidence="1" id="KW-0732">Signal</keyword>
<proteinExistence type="predicted"/>
<keyword evidence="3" id="KW-1185">Reference proteome</keyword>
<feature type="chain" id="PRO_5047103438" description="Lipoprotein" evidence="1">
    <location>
        <begin position="19"/>
        <end position="59"/>
    </location>
</feature>
<dbReference type="RefSeq" id="WP_342159447.1">
    <property type="nucleotide sequence ID" value="NZ_JBCDNA010000001.1"/>
</dbReference>
<evidence type="ECO:0000313" key="2">
    <source>
        <dbReference type="EMBL" id="MEL4455592.1"/>
    </source>
</evidence>
<accession>A0ABU9L1X8</accession>
<comment type="caution">
    <text evidence="2">The sequence shown here is derived from an EMBL/GenBank/DDBJ whole genome shotgun (WGS) entry which is preliminary data.</text>
</comment>
<protein>
    <recommendedName>
        <fullName evidence="4">Lipoprotein</fullName>
    </recommendedName>
</protein>
<dbReference type="PROSITE" id="PS51257">
    <property type="entry name" value="PROKAR_LIPOPROTEIN"/>
    <property type="match status" value="1"/>
</dbReference>
<evidence type="ECO:0008006" key="4">
    <source>
        <dbReference type="Google" id="ProtNLM"/>
    </source>
</evidence>
<reference evidence="2 3" key="1">
    <citation type="submission" date="2024-04" db="EMBL/GenBank/DDBJ databases">
        <title>whole genome sequencing of Lutimonas vermicola strain IMCC1616.</title>
        <authorList>
            <person name="Bae S.S."/>
        </authorList>
    </citation>
    <scope>NUCLEOTIDE SEQUENCE [LARGE SCALE GENOMIC DNA]</scope>
    <source>
        <strain evidence="2 3">IMCC1616</strain>
    </source>
</reference>
<evidence type="ECO:0000256" key="1">
    <source>
        <dbReference type="SAM" id="SignalP"/>
    </source>
</evidence>
<name>A0ABU9L1X8_9FLAO</name>
<sequence length="59" mass="6469">MKKLVYLLVFVVASASLASCGGSSASCATSDKYIIKNMKFENQEMVLSKKFKTSDEIIN</sequence>
<organism evidence="2 3">
    <name type="scientific">Lutimonas vermicola</name>
    <dbReference type="NCBI Taxonomy" id="414288"/>
    <lineage>
        <taxon>Bacteria</taxon>
        <taxon>Pseudomonadati</taxon>
        <taxon>Bacteroidota</taxon>
        <taxon>Flavobacteriia</taxon>
        <taxon>Flavobacteriales</taxon>
        <taxon>Flavobacteriaceae</taxon>
        <taxon>Lutimonas</taxon>
    </lineage>
</organism>
<dbReference type="EMBL" id="JBCDNA010000001">
    <property type="protein sequence ID" value="MEL4455592.1"/>
    <property type="molecule type" value="Genomic_DNA"/>
</dbReference>
<gene>
    <name evidence="2" type="ORF">AABB81_06765</name>
</gene>
<dbReference type="Proteomes" id="UP001474120">
    <property type="component" value="Unassembled WGS sequence"/>
</dbReference>